<feature type="chain" id="PRO_5047548827" description="Polysaccharide lyase 14 domain-containing protein" evidence="2">
    <location>
        <begin position="18"/>
        <end position="595"/>
    </location>
</feature>
<dbReference type="Proteomes" id="UP001164693">
    <property type="component" value="Chromosome"/>
</dbReference>
<evidence type="ECO:0000313" key="5">
    <source>
        <dbReference type="Proteomes" id="UP001164693"/>
    </source>
</evidence>
<evidence type="ECO:0000256" key="1">
    <source>
        <dbReference type="SAM" id="MobiDB-lite"/>
    </source>
</evidence>
<proteinExistence type="predicted"/>
<dbReference type="Gene3D" id="2.60.120.200">
    <property type="match status" value="1"/>
</dbReference>
<dbReference type="InterPro" id="IPR048958">
    <property type="entry name" value="Polysacc_lyase_14"/>
</dbReference>
<dbReference type="PANTHER" id="PTHR40124:SF1">
    <property type="entry name" value="DISAGGREGATASE RELATED REPEAT PROTEIN"/>
    <property type="match status" value="1"/>
</dbReference>
<evidence type="ECO:0000313" key="4">
    <source>
        <dbReference type="EMBL" id="WAX55913.1"/>
    </source>
</evidence>
<dbReference type="Pfam" id="PF21294">
    <property type="entry name" value="Polysacc_lyase_14"/>
    <property type="match status" value="1"/>
</dbReference>
<gene>
    <name evidence="4" type="ORF">M6B22_15395</name>
</gene>
<feature type="compositionally biased region" description="Low complexity" evidence="1">
    <location>
        <begin position="261"/>
        <end position="328"/>
    </location>
</feature>
<feature type="domain" description="Polysaccharide lyase 14" evidence="3">
    <location>
        <begin position="385"/>
        <end position="590"/>
    </location>
</feature>
<evidence type="ECO:0000259" key="3">
    <source>
        <dbReference type="Pfam" id="PF21294"/>
    </source>
</evidence>
<reference evidence="4" key="1">
    <citation type="submission" date="2022-05" db="EMBL/GenBank/DDBJ databases">
        <title>Jatrophihabitans sp. SB3-54 whole genome sequence.</title>
        <authorList>
            <person name="Suh M.K."/>
            <person name="Eom M.K."/>
            <person name="Kim J.S."/>
            <person name="Kim H.S."/>
            <person name="Do H.E."/>
            <person name="Shin Y.K."/>
            <person name="Lee J.-S."/>
        </authorList>
    </citation>
    <scope>NUCLEOTIDE SEQUENCE</scope>
    <source>
        <strain evidence="4">SB3-54</strain>
    </source>
</reference>
<keyword evidence="5" id="KW-1185">Reference proteome</keyword>
<organism evidence="4 5">
    <name type="scientific">Jatrophihabitans cynanchi</name>
    <dbReference type="NCBI Taxonomy" id="2944128"/>
    <lineage>
        <taxon>Bacteria</taxon>
        <taxon>Bacillati</taxon>
        <taxon>Actinomycetota</taxon>
        <taxon>Actinomycetes</taxon>
        <taxon>Jatrophihabitantales</taxon>
        <taxon>Jatrophihabitantaceae</taxon>
        <taxon>Jatrophihabitans</taxon>
    </lineage>
</organism>
<evidence type="ECO:0000256" key="2">
    <source>
        <dbReference type="SAM" id="SignalP"/>
    </source>
</evidence>
<name>A0ABY7JTN6_9ACTN</name>
<sequence length="595" mass="61205">MLFAMCVSILTVGGVAALGGSAAGESAAPRQARLIASDTFHRTIPSGLGRADMGGAYRVVRPGNVSVRVVPAHASIAGFAPGQSFAAELPSVSAADVMLGASFVVPTLPSAYPGLYFGLEMRAQADGRAYRAKLKIGASGQISIGLSRLGAHRAETDLATRTLPLRIRPGQVLNLEGMVTGSTPAKLAVKAWRAGTSVPDWQLRKDDSSGRVPSSGHVAEWAFLSQSGHTVAIQQTQLRVWSIEAKPGAVHAPAPITNSKSAVPSLSPPATTSTPPPVVTSSRAPTSGPESSSPSATSPSPTASSPQTSPAASSTSAASVPPSTALSPPHDPTPAGEVLFAQDYDGLPISDPVSVATERLALGDPTLSLGGSNVARTAIVAASGRGNVMRVTMPAKAISEASGVIIDAKLAKSVDAASIQYDIRFDSGFDWSRGGKLPGLGGAMPNVSPSVAGGCNAGSSSAWSGRGMWITPSSYPSVTAANEWIGYMYDYKKAAACGDNLRTGKALTAGTWHTVKQYYKLNSISASGTPNADGVSKMWLDGVLVRNASDVLYRSSAGLHINYLYWEVFRGGGDSTWASPTEGTVDFDNLVINSS</sequence>
<accession>A0ABY7JTN6</accession>
<feature type="region of interest" description="Disordered" evidence="1">
    <location>
        <begin position="252"/>
        <end position="337"/>
    </location>
</feature>
<feature type="signal peptide" evidence="2">
    <location>
        <begin position="1"/>
        <end position="17"/>
    </location>
</feature>
<keyword evidence="2" id="KW-0732">Signal</keyword>
<dbReference type="RefSeq" id="WP_269442438.1">
    <property type="nucleotide sequence ID" value="NZ_CP097463.1"/>
</dbReference>
<dbReference type="EMBL" id="CP097463">
    <property type="protein sequence ID" value="WAX55913.1"/>
    <property type="molecule type" value="Genomic_DNA"/>
</dbReference>
<protein>
    <recommendedName>
        <fullName evidence="3">Polysaccharide lyase 14 domain-containing protein</fullName>
    </recommendedName>
</protein>
<dbReference type="PANTHER" id="PTHR40124">
    <property type="match status" value="1"/>
</dbReference>